<feature type="transmembrane region" description="Helical" evidence="1">
    <location>
        <begin position="82"/>
        <end position="101"/>
    </location>
</feature>
<sequence>MQTFLTALEKGAAEYGMALNSTKTELLVKDQETKDLPTFRHEAASVADAFGIAIGLAWDKAFESVIVLSTQGWNGHYVMSKIILATVVLVAVVPPWFWYLVPRAEEREDHAEIVAEQLADAGLLHTAPVHVFTLSGAVECADVVEDVLASGGPLASYPCHFLAFYDGEVVGTHSTMAPKPKKLRLLLGFAHFESRMIAWQSKRLRALRRSQSKLKHLVAACDSCFRDELQELKRRRDFLTELGIATSEMEELKKSVGKIRALSPSVGSRVAHGLQPVVDLDQLQALILRLGGAQVRQDQDELRWAWYQKKRAKTLSRPSK</sequence>
<evidence type="ECO:0000256" key="1">
    <source>
        <dbReference type="SAM" id="Phobius"/>
    </source>
</evidence>
<keyword evidence="3" id="KW-1185">Reference proteome</keyword>
<protein>
    <submittedName>
        <fullName evidence="2">Uncharacterized protein</fullName>
    </submittedName>
</protein>
<organism evidence="2 3">
    <name type="scientific">Symbiodinium microadriaticum</name>
    <name type="common">Dinoflagellate</name>
    <name type="synonym">Zooxanthella microadriatica</name>
    <dbReference type="NCBI Taxonomy" id="2951"/>
    <lineage>
        <taxon>Eukaryota</taxon>
        <taxon>Sar</taxon>
        <taxon>Alveolata</taxon>
        <taxon>Dinophyceae</taxon>
        <taxon>Suessiales</taxon>
        <taxon>Symbiodiniaceae</taxon>
        <taxon>Symbiodinium</taxon>
    </lineage>
</organism>
<proteinExistence type="predicted"/>
<reference evidence="2 3" key="1">
    <citation type="submission" date="2016-02" db="EMBL/GenBank/DDBJ databases">
        <title>Genome analysis of coral dinoflagellate symbionts highlights evolutionary adaptations to a symbiotic lifestyle.</title>
        <authorList>
            <person name="Aranda M."/>
            <person name="Li Y."/>
            <person name="Liew Y.J."/>
            <person name="Baumgarten S."/>
            <person name="Simakov O."/>
            <person name="Wilson M."/>
            <person name="Piel J."/>
            <person name="Ashoor H."/>
            <person name="Bougouffa S."/>
            <person name="Bajic V.B."/>
            <person name="Ryu T."/>
            <person name="Ravasi T."/>
            <person name="Bayer T."/>
            <person name="Micklem G."/>
            <person name="Kim H."/>
            <person name="Bhak J."/>
            <person name="Lajeunesse T.C."/>
            <person name="Voolstra C.R."/>
        </authorList>
    </citation>
    <scope>NUCLEOTIDE SEQUENCE [LARGE SCALE GENOMIC DNA]</scope>
    <source>
        <strain evidence="2 3">CCMP2467</strain>
    </source>
</reference>
<evidence type="ECO:0000313" key="3">
    <source>
        <dbReference type="Proteomes" id="UP000186817"/>
    </source>
</evidence>
<dbReference type="Proteomes" id="UP000186817">
    <property type="component" value="Unassembled WGS sequence"/>
</dbReference>
<keyword evidence="1" id="KW-1133">Transmembrane helix</keyword>
<accession>A0A1Q9CHU3</accession>
<keyword evidence="1" id="KW-0472">Membrane</keyword>
<gene>
    <name evidence="2" type="ORF">AK812_SmicGene36837</name>
</gene>
<name>A0A1Q9CHU3_SYMMI</name>
<evidence type="ECO:0000313" key="2">
    <source>
        <dbReference type="EMBL" id="OLP82491.1"/>
    </source>
</evidence>
<comment type="caution">
    <text evidence="2">The sequence shown here is derived from an EMBL/GenBank/DDBJ whole genome shotgun (WGS) entry which is preliminary data.</text>
</comment>
<dbReference type="EMBL" id="LSRX01001187">
    <property type="protein sequence ID" value="OLP82491.1"/>
    <property type="molecule type" value="Genomic_DNA"/>
</dbReference>
<dbReference type="AlphaFoldDB" id="A0A1Q9CHU3"/>
<dbReference type="OrthoDB" id="411855at2759"/>
<keyword evidence="1" id="KW-0812">Transmembrane</keyword>